<dbReference type="Pfam" id="PF13450">
    <property type="entry name" value="NAD_binding_8"/>
    <property type="match status" value="1"/>
</dbReference>
<dbReference type="SUPFAM" id="SSF51905">
    <property type="entry name" value="FAD/NAD(P)-binding domain"/>
    <property type="match status" value="1"/>
</dbReference>
<dbReference type="PANTHER" id="PTHR10668">
    <property type="entry name" value="PHYTOENE DEHYDROGENASE"/>
    <property type="match status" value="1"/>
</dbReference>
<dbReference type="GO" id="GO:0005829">
    <property type="term" value="C:cytosol"/>
    <property type="evidence" value="ECO:0007669"/>
    <property type="project" value="TreeGrafter"/>
</dbReference>
<gene>
    <name evidence="1" type="ORF">UFOPK3306_00345</name>
</gene>
<evidence type="ECO:0000313" key="1">
    <source>
        <dbReference type="EMBL" id="CAB4859609.1"/>
    </source>
</evidence>
<organism evidence="1">
    <name type="scientific">freshwater metagenome</name>
    <dbReference type="NCBI Taxonomy" id="449393"/>
    <lineage>
        <taxon>unclassified sequences</taxon>
        <taxon>metagenomes</taxon>
        <taxon>ecological metagenomes</taxon>
    </lineage>
</organism>
<protein>
    <submittedName>
        <fullName evidence="1">Unannotated protein</fullName>
    </submittedName>
</protein>
<dbReference type="InterPro" id="IPR036188">
    <property type="entry name" value="FAD/NAD-bd_sf"/>
</dbReference>
<proteinExistence type="predicted"/>
<reference evidence="1" key="1">
    <citation type="submission" date="2020-05" db="EMBL/GenBank/DDBJ databases">
        <authorList>
            <person name="Chiriac C."/>
            <person name="Salcher M."/>
            <person name="Ghai R."/>
            <person name="Kavagutti S V."/>
        </authorList>
    </citation>
    <scope>NUCLEOTIDE SEQUENCE</scope>
</reference>
<dbReference type="AlphaFoldDB" id="A0A6J7CU30"/>
<dbReference type="Gene3D" id="3.50.50.60">
    <property type="entry name" value="FAD/NAD(P)-binding domain"/>
    <property type="match status" value="1"/>
</dbReference>
<dbReference type="PANTHER" id="PTHR10668:SF103">
    <property type="entry name" value="PYRIDINE NUCLEOTIDE-DISULFIDE OXIDOREDUCTASE DOMAIN-CONTAINING PROTEIN 2"/>
    <property type="match status" value="1"/>
</dbReference>
<accession>A0A6J7CU30</accession>
<dbReference type="EMBL" id="CAFBLI010000016">
    <property type="protein sequence ID" value="CAB4859609.1"/>
    <property type="molecule type" value="Genomic_DNA"/>
</dbReference>
<sequence length="506" mass="54663">MIYDVIVVGGGHNGLISSAYLAKAGKSVLLLEGKDHLGGASISTRTFPEHDVRLSSYSYLVSLLPDKIIKDLGIKFTTKSRQISSYTPDFRDNNDCGLLIERNVGKLSQDSFSELTGSDHDFLAWKKFYSEVESIAKVIAPTLLEPLPSTKKLKSELGNDRLWHEICEQPIGQVVRERFLDDLVRGVVLTDALIGTFTSVDDLQANICFLYHLIGNGSGEWKVPVGGMGAFAEEVERVAISAGVQIMKNTKIAKVLPDAKGVELQSSTGVNYAGRDLIWAASPTALASALGNQKPNLRDGSQIKINMLLKRLPELKSGVDPKLAFGGTFHINERLSDLENAFDVANQNLLPEVIPAEVYCHSITDPSIVGKSGLHTLTLFALHTPAALFEKDRVANTNLVTQRILSGFNQYLAEPIETVLAENSDGSKCIEVKNPLDLEDEISLPRGNIFHADLTMPFATDESMIGEWGAQSGTPHIYLGGAGGQRGGGVSGIPAHNAAMALLSKS</sequence>
<name>A0A6J7CU30_9ZZZZ</name>